<reference evidence="2" key="1">
    <citation type="journal article" date="2020" name="Stud. Mycol.">
        <title>101 Dothideomycetes genomes: a test case for predicting lifestyles and emergence of pathogens.</title>
        <authorList>
            <person name="Haridas S."/>
            <person name="Albert R."/>
            <person name="Binder M."/>
            <person name="Bloem J."/>
            <person name="Labutti K."/>
            <person name="Salamov A."/>
            <person name="Andreopoulos B."/>
            <person name="Baker S."/>
            <person name="Barry K."/>
            <person name="Bills G."/>
            <person name="Bluhm B."/>
            <person name="Cannon C."/>
            <person name="Castanera R."/>
            <person name="Culley D."/>
            <person name="Daum C."/>
            <person name="Ezra D."/>
            <person name="Gonzalez J."/>
            <person name="Henrissat B."/>
            <person name="Kuo A."/>
            <person name="Liang C."/>
            <person name="Lipzen A."/>
            <person name="Lutzoni F."/>
            <person name="Magnuson J."/>
            <person name="Mondo S."/>
            <person name="Nolan M."/>
            <person name="Ohm R."/>
            <person name="Pangilinan J."/>
            <person name="Park H.-J."/>
            <person name="Ramirez L."/>
            <person name="Alfaro M."/>
            <person name="Sun H."/>
            <person name="Tritt A."/>
            <person name="Yoshinaga Y."/>
            <person name="Zwiers L.-H."/>
            <person name="Turgeon B."/>
            <person name="Goodwin S."/>
            <person name="Spatafora J."/>
            <person name="Crous P."/>
            <person name="Grigoriev I."/>
        </authorList>
    </citation>
    <scope>NUCLEOTIDE SEQUENCE</scope>
    <source>
        <strain evidence="2">CBS 121739</strain>
    </source>
</reference>
<protein>
    <submittedName>
        <fullName evidence="2">Uncharacterized protein</fullName>
    </submittedName>
</protein>
<evidence type="ECO:0000313" key="3">
    <source>
        <dbReference type="Proteomes" id="UP000799437"/>
    </source>
</evidence>
<feature type="compositionally biased region" description="Basic residues" evidence="1">
    <location>
        <begin position="125"/>
        <end position="149"/>
    </location>
</feature>
<accession>A0A6A6WLR4</accession>
<organism evidence="2 3">
    <name type="scientific">Pseudovirgaria hyperparasitica</name>
    <dbReference type="NCBI Taxonomy" id="470096"/>
    <lineage>
        <taxon>Eukaryota</taxon>
        <taxon>Fungi</taxon>
        <taxon>Dikarya</taxon>
        <taxon>Ascomycota</taxon>
        <taxon>Pezizomycotina</taxon>
        <taxon>Dothideomycetes</taxon>
        <taxon>Dothideomycetes incertae sedis</taxon>
        <taxon>Acrospermales</taxon>
        <taxon>Acrospermaceae</taxon>
        <taxon>Pseudovirgaria</taxon>
    </lineage>
</organism>
<dbReference type="RefSeq" id="XP_033605596.1">
    <property type="nucleotide sequence ID" value="XM_033740390.1"/>
</dbReference>
<dbReference type="GeneID" id="54481444"/>
<dbReference type="EMBL" id="ML996565">
    <property type="protein sequence ID" value="KAF2763145.1"/>
    <property type="molecule type" value="Genomic_DNA"/>
</dbReference>
<sequence length="170" mass="19320">MYAHVDGLRRTYDSRRVQSVQCCLTQVLTRIQRQVHHSRPTMHTRTHALYTKHLSIVSNLLACLLASSSVSPAQLNDLAKAKLRGLLLISSSRRPTHDAPTPTTPTAMTSARMSLRTWHLGRNQKPYRHPKKERNHRRARAHVHTHTHHGTAAGISWKTEVFAARNQVPI</sequence>
<dbReference type="Proteomes" id="UP000799437">
    <property type="component" value="Unassembled WGS sequence"/>
</dbReference>
<gene>
    <name evidence="2" type="ORF">EJ05DRAFT_27540</name>
</gene>
<proteinExistence type="predicted"/>
<evidence type="ECO:0000256" key="1">
    <source>
        <dbReference type="SAM" id="MobiDB-lite"/>
    </source>
</evidence>
<dbReference type="AlphaFoldDB" id="A0A6A6WLR4"/>
<name>A0A6A6WLR4_9PEZI</name>
<feature type="region of interest" description="Disordered" evidence="1">
    <location>
        <begin position="124"/>
        <end position="150"/>
    </location>
</feature>
<keyword evidence="3" id="KW-1185">Reference proteome</keyword>
<evidence type="ECO:0000313" key="2">
    <source>
        <dbReference type="EMBL" id="KAF2763145.1"/>
    </source>
</evidence>